<comment type="caution">
    <text evidence="1">The sequence shown here is derived from an EMBL/GenBank/DDBJ whole genome shotgun (WGS) entry which is preliminary data.</text>
</comment>
<evidence type="ECO:0000313" key="1">
    <source>
        <dbReference type="EMBL" id="KFI92311.1"/>
    </source>
</evidence>
<organism evidence="1 2">
    <name type="scientific">Bifidobacterium saguini DSM 23967</name>
    <dbReference type="NCBI Taxonomy" id="1437607"/>
    <lineage>
        <taxon>Bacteria</taxon>
        <taxon>Bacillati</taxon>
        <taxon>Actinomycetota</taxon>
        <taxon>Actinomycetes</taxon>
        <taxon>Bifidobacteriales</taxon>
        <taxon>Bifidobacteriaceae</taxon>
        <taxon>Bifidobacterium</taxon>
    </lineage>
</organism>
<dbReference type="EMBL" id="JGZN01000008">
    <property type="protein sequence ID" value="KFI92311.1"/>
    <property type="molecule type" value="Genomic_DNA"/>
</dbReference>
<gene>
    <name evidence="1" type="ORF">BISA_0710</name>
</gene>
<dbReference type="AlphaFoldDB" id="A0A087D9W1"/>
<proteinExistence type="predicted"/>
<reference evidence="1 2" key="1">
    <citation type="submission" date="2014-03" db="EMBL/GenBank/DDBJ databases">
        <title>Genomics of Bifidobacteria.</title>
        <authorList>
            <person name="Ventura M."/>
            <person name="Milani C."/>
            <person name="Lugli G.A."/>
        </authorList>
    </citation>
    <scope>NUCLEOTIDE SEQUENCE [LARGE SCALE GENOMIC DNA]</scope>
    <source>
        <strain evidence="1 2">DSM 23967</strain>
    </source>
</reference>
<name>A0A087D9W1_9BIFI</name>
<dbReference type="Proteomes" id="UP000029066">
    <property type="component" value="Unassembled WGS sequence"/>
</dbReference>
<evidence type="ECO:0000313" key="2">
    <source>
        <dbReference type="Proteomes" id="UP000029066"/>
    </source>
</evidence>
<sequence>MSLKDSMLRGLALYGANSMSQSGMKNGQVIADIVNDSEKIAR</sequence>
<protein>
    <submittedName>
        <fullName evidence="1">Uncharacterized protein</fullName>
    </submittedName>
</protein>
<dbReference type="RefSeq" id="WP_272945245.1">
    <property type="nucleotide sequence ID" value="NZ_JDUT01000004.1"/>
</dbReference>
<accession>A0A087D9W1</accession>